<comment type="caution">
    <text evidence="1">The sequence shown here is derived from an EMBL/GenBank/DDBJ whole genome shotgun (WGS) entry which is preliminary data.</text>
</comment>
<proteinExistence type="predicted"/>
<dbReference type="RefSeq" id="WP_344620565.1">
    <property type="nucleotide sequence ID" value="NZ_BAAARV010000137.1"/>
</dbReference>
<gene>
    <name evidence="1" type="ORF">GCM10010170_107810</name>
</gene>
<protein>
    <submittedName>
        <fullName evidence="1">Uncharacterized protein</fullName>
    </submittedName>
</protein>
<dbReference type="Proteomes" id="UP001501444">
    <property type="component" value="Unassembled WGS sequence"/>
</dbReference>
<name>A0ABN3I3S0_9ACTN</name>
<organism evidence="1 2">
    <name type="scientific">Dactylosporangium salmoneum</name>
    <dbReference type="NCBI Taxonomy" id="53361"/>
    <lineage>
        <taxon>Bacteria</taxon>
        <taxon>Bacillati</taxon>
        <taxon>Actinomycetota</taxon>
        <taxon>Actinomycetes</taxon>
        <taxon>Micromonosporales</taxon>
        <taxon>Micromonosporaceae</taxon>
        <taxon>Dactylosporangium</taxon>
    </lineage>
</organism>
<dbReference type="EMBL" id="BAAARV010000137">
    <property type="protein sequence ID" value="GAA2394152.1"/>
    <property type="molecule type" value="Genomic_DNA"/>
</dbReference>
<evidence type="ECO:0000313" key="2">
    <source>
        <dbReference type="Proteomes" id="UP001501444"/>
    </source>
</evidence>
<accession>A0ABN3I3S0</accession>
<keyword evidence="2" id="KW-1185">Reference proteome</keyword>
<reference evidence="1 2" key="1">
    <citation type="journal article" date="2019" name="Int. J. Syst. Evol. Microbiol.">
        <title>The Global Catalogue of Microorganisms (GCM) 10K type strain sequencing project: providing services to taxonomists for standard genome sequencing and annotation.</title>
        <authorList>
            <consortium name="The Broad Institute Genomics Platform"/>
            <consortium name="The Broad Institute Genome Sequencing Center for Infectious Disease"/>
            <person name="Wu L."/>
            <person name="Ma J."/>
        </authorList>
    </citation>
    <scope>NUCLEOTIDE SEQUENCE [LARGE SCALE GENOMIC DNA]</scope>
    <source>
        <strain evidence="1 2">JCM 3272</strain>
    </source>
</reference>
<sequence>MVAGGLVTLLVAAVIAGLKLRGGEDRPADDGGVQRAVAAVAAAPGVHARLTFGDKSGLTVTAELTVAADGSGAGTVTDPGGGAAEVRTDGRRTVVRADAAWWTRRAPGQVSALAGQWVAPKDGTVLPIDVSRALTPKNLAESIRFAAAGHPTVAAGAPWHGRPVTLVDNGDWSVAVTRDANPSVVWFGGHLTGFGPLQRAAWSAGDGRPAFVPARAPAAQPPQVTVALTTPDEAELDRVRRAAAEALPQTVSQTAAKVPVPRFAVQANPEDCAAARCQWSVTVINTGTAAGDATVIASAVPGEPAQAVHLGTLQPNAKATTPAMTFANPGAPGAIRYSAQVYSPVLDGPDPAARRHLQTLGIDPSQSPAINQLDPSVQAVLLGAADLMTRGRTVVSQAEQRSVLQALEAAVAEEMLPELRTIVASGRLDNPGDLAGQLTRAAAAPAGDPVQGRLDRLSVRRQTEFAARLLATDPGARVRLPGPDGGDAVTDVSGHRTYRISSITGERALPDLARPAAPAGTQKVAVLVVEPMAIDHDLERADLVAYLAEPARRRQLADSLCRGGSPAADELVIANGAGEYRWARERFRELADACP</sequence>
<evidence type="ECO:0000313" key="1">
    <source>
        <dbReference type="EMBL" id="GAA2394152.1"/>
    </source>
</evidence>